<name>A0A923H7R5_9FLAO</name>
<evidence type="ECO:0000313" key="2">
    <source>
        <dbReference type="Proteomes" id="UP000656244"/>
    </source>
</evidence>
<organism evidence="1 2">
    <name type="scientific">Hyunsoonleella aquatilis</name>
    <dbReference type="NCBI Taxonomy" id="2762758"/>
    <lineage>
        <taxon>Bacteria</taxon>
        <taxon>Pseudomonadati</taxon>
        <taxon>Bacteroidota</taxon>
        <taxon>Flavobacteriia</taxon>
        <taxon>Flavobacteriales</taxon>
        <taxon>Flavobacteriaceae</taxon>
    </lineage>
</organism>
<comment type="caution">
    <text evidence="1">The sequence shown here is derived from an EMBL/GenBank/DDBJ whole genome shotgun (WGS) entry which is preliminary data.</text>
</comment>
<keyword evidence="2" id="KW-1185">Reference proteome</keyword>
<proteinExistence type="predicted"/>
<reference evidence="1" key="1">
    <citation type="submission" date="2020-08" db="EMBL/GenBank/DDBJ databases">
        <title>Hyunsoonleella sp. strain SJ7 genome sequencing and assembly.</title>
        <authorList>
            <person name="Kim I."/>
        </authorList>
    </citation>
    <scope>NUCLEOTIDE SEQUENCE</scope>
    <source>
        <strain evidence="1">SJ7</strain>
    </source>
</reference>
<evidence type="ECO:0000313" key="1">
    <source>
        <dbReference type="EMBL" id="MBC3757323.1"/>
    </source>
</evidence>
<protein>
    <recommendedName>
        <fullName evidence="3">Carboxypeptidase-like regulatory domain-containing protein</fullName>
    </recommendedName>
</protein>
<sequence length="238" mass="26953">MAQTIEIYGKVESSVNIENIHVINATAQKFTITDQNGAFRIPVKLNDTVSFSSVQHEPKDIIITSEILRIRTISVRLKEKINTLDEVFVGKILTGDLSSDIGNVGGEMPVNFFDLGIPGYTGKLATQSERRLHEATTGAGIVPLNPIINAITGRTKMLKQRIQHENNDALLKRIRIDLSESLFALNPLEEEFRMDFFFFCEMDPNFFSRCNGKTDLEVLDFLREKLKEYKINQAETKN</sequence>
<gene>
    <name evidence="1" type="ORF">H7U19_02830</name>
</gene>
<dbReference type="AlphaFoldDB" id="A0A923H7R5"/>
<accession>A0A923H7R5</accession>
<dbReference type="InterPro" id="IPR008969">
    <property type="entry name" value="CarboxyPept-like_regulatory"/>
</dbReference>
<dbReference type="EMBL" id="JACNMF010000001">
    <property type="protein sequence ID" value="MBC3757323.1"/>
    <property type="molecule type" value="Genomic_DNA"/>
</dbReference>
<dbReference type="Proteomes" id="UP000656244">
    <property type="component" value="Unassembled WGS sequence"/>
</dbReference>
<dbReference type="SUPFAM" id="SSF49464">
    <property type="entry name" value="Carboxypeptidase regulatory domain-like"/>
    <property type="match status" value="1"/>
</dbReference>
<evidence type="ECO:0008006" key="3">
    <source>
        <dbReference type="Google" id="ProtNLM"/>
    </source>
</evidence>